<evidence type="ECO:0000256" key="1">
    <source>
        <dbReference type="ARBA" id="ARBA00023167"/>
    </source>
</evidence>
<dbReference type="PRINTS" id="PR00412">
    <property type="entry name" value="EPOXHYDRLASE"/>
</dbReference>
<dbReference type="GO" id="GO:0009092">
    <property type="term" value="P:homoserine metabolic process"/>
    <property type="evidence" value="ECO:0007669"/>
    <property type="project" value="TreeGrafter"/>
</dbReference>
<keyword evidence="1" id="KW-0486">Methionine biosynthesis</keyword>
<evidence type="ECO:0000256" key="3">
    <source>
        <dbReference type="SAM" id="SignalP"/>
    </source>
</evidence>
<evidence type="ECO:0000259" key="4">
    <source>
        <dbReference type="Pfam" id="PF00561"/>
    </source>
</evidence>
<dbReference type="InterPro" id="IPR008220">
    <property type="entry name" value="HAT_MetX-like"/>
</dbReference>
<keyword evidence="1" id="KW-0028">Amino-acid biosynthesis</keyword>
<dbReference type="PANTHER" id="PTHR32268">
    <property type="entry name" value="HOMOSERINE O-ACETYLTRANSFERASE"/>
    <property type="match status" value="1"/>
</dbReference>
<dbReference type="PRINTS" id="PR00111">
    <property type="entry name" value="ABHYDROLASE"/>
</dbReference>
<feature type="chain" id="PRO_5007459825" evidence="3">
    <location>
        <begin position="20"/>
        <end position="830"/>
    </location>
</feature>
<keyword evidence="2" id="KW-0808">Transferase</keyword>
<dbReference type="PANTHER" id="PTHR32268:SF15">
    <property type="entry name" value="HOMOSERINE ACETYLTRANSFERASE FAMILY PROTEIN (AFU_ORTHOLOGUE AFUA_1G15350)"/>
    <property type="match status" value="1"/>
</dbReference>
<organism evidence="5 6">
    <name type="scientific">Dechloromonas denitrificans</name>
    <dbReference type="NCBI Taxonomy" id="281362"/>
    <lineage>
        <taxon>Bacteria</taxon>
        <taxon>Pseudomonadati</taxon>
        <taxon>Pseudomonadota</taxon>
        <taxon>Betaproteobacteria</taxon>
        <taxon>Rhodocyclales</taxon>
        <taxon>Azonexaceae</taxon>
        <taxon>Dechloromonas</taxon>
    </lineage>
</organism>
<reference evidence="5 6" key="1">
    <citation type="submission" date="2015-12" db="EMBL/GenBank/DDBJ databases">
        <title>Nitrous oxide reduction kinetics distinguish bacteria harboring typical versus atypical NosZ.</title>
        <authorList>
            <person name="Yoon S."/>
            <person name="Nissen S."/>
            <person name="Park D."/>
            <person name="Sanford R.A."/>
            <person name="Loeffler F.E."/>
        </authorList>
    </citation>
    <scope>NUCLEOTIDE SEQUENCE [LARGE SCALE GENOMIC DNA]</scope>
    <source>
        <strain evidence="5 6">ATCC BAA-841</strain>
    </source>
</reference>
<dbReference type="EMBL" id="LODL01000007">
    <property type="protein sequence ID" value="KXB32039.1"/>
    <property type="molecule type" value="Genomic_DNA"/>
</dbReference>
<keyword evidence="5" id="KW-0378">Hydrolase</keyword>
<dbReference type="InterPro" id="IPR000639">
    <property type="entry name" value="Epox_hydrolase-like"/>
</dbReference>
<evidence type="ECO:0000256" key="2">
    <source>
        <dbReference type="ARBA" id="ARBA00023315"/>
    </source>
</evidence>
<dbReference type="RefSeq" id="WP_066880417.1">
    <property type="nucleotide sequence ID" value="NZ_LODL01000007.1"/>
</dbReference>
<feature type="domain" description="AB hydrolase-1" evidence="4">
    <location>
        <begin position="481"/>
        <end position="588"/>
    </location>
</feature>
<dbReference type="InterPro" id="IPR029058">
    <property type="entry name" value="AB_hydrolase_fold"/>
</dbReference>
<dbReference type="Gene3D" id="3.40.50.1820">
    <property type="entry name" value="alpha/beta hydrolase"/>
    <property type="match status" value="2"/>
</dbReference>
<dbReference type="STRING" id="281362.AT959_02965"/>
<dbReference type="SUPFAM" id="SSF53474">
    <property type="entry name" value="alpha/beta-Hydrolases"/>
    <property type="match status" value="2"/>
</dbReference>
<feature type="domain" description="AB hydrolase-1" evidence="4">
    <location>
        <begin position="130"/>
        <end position="225"/>
    </location>
</feature>
<dbReference type="Pfam" id="PF00561">
    <property type="entry name" value="Abhydrolase_1"/>
    <property type="match status" value="2"/>
</dbReference>
<dbReference type="Proteomes" id="UP000070186">
    <property type="component" value="Unassembled WGS sequence"/>
</dbReference>
<evidence type="ECO:0000313" key="6">
    <source>
        <dbReference type="Proteomes" id="UP000070186"/>
    </source>
</evidence>
<evidence type="ECO:0000313" key="5">
    <source>
        <dbReference type="EMBL" id="KXB32039.1"/>
    </source>
</evidence>
<keyword evidence="6" id="KW-1185">Reference proteome</keyword>
<name>A0A133XM66_9RHOO</name>
<dbReference type="InterPro" id="IPR000073">
    <property type="entry name" value="AB_hydrolase_1"/>
</dbReference>
<keyword evidence="3" id="KW-0732">Signal</keyword>
<proteinExistence type="predicted"/>
<sequence length="830" mass="91371">MRWLASLTLTLTMAFTVNAQQSLTARSVVAAQDKLKQSYSVKNFRIGGKYDLANPSSWENGAEGGTTLESLGAPPATTAYMALGTPKRNAKGEIVNAIVINSYYSGDATTMYTNWVAGQAGNAFSGGALVGPGLLFDTNRFYVVFVDALGLWGASKPSDGLGRKFPVYSYYDMVQLNYRLLRDHLNIGQVVLATGASMGGTQSYYWGLMHPGFVKAVMPIGGASATDGEGPVAAWTFQLAKAALESDPVWIETKGDYYKLPKEKHPNKGVEFHWSVLSLTGYQLNYRQSLGWEAVSKEVFTWNSDLRMGKEAGNNLKGLAAQFDAVDLWYRDTVGEIHNVNKLLPGMKARTLVMHIDNDQWLISDKARAAANAIPGGQYVGFSSPMAHYAVFKAPNEMKSDPTFNSFMRDIGVVQDKSIVCEAKNYRSPKINMNPNPAKSFWKDEMVSPFPVKYAKVKDKRGVEWEIGYMDEYCGKSANPPTLVVVHGKGAFGAHYGYLIKFAVERGYRVIAPDMPQWGTSGPGNIDKPMTRTLDDVRDAFHNLIVDKLGVRKAFYHGHSLGGQTVIGYAMRYPDAVQGLILEGPAGLEEYPKFLAMGDKEYPICDKSIAYDLKRWHAAYDPMGLVEGEIKRTPQGVEDFFYFKKRDANGNVTPSAAGYFFNDTEYARLHTNQRIAMITGNKREFEQWAFMFTYDLYSICSENDKADPNSIYKRLPTIKVPIFLAFGAKEPFIPGTGLNGVTDLAKNITIPFKERMTAVGNPPQIKVYPGVGHFIHTDVPYEFAKDTVDFMKTRHVDAASADVIDALINNVGPATAAPAAAAGKPSGLAK</sequence>
<feature type="signal peptide" evidence="3">
    <location>
        <begin position="1"/>
        <end position="19"/>
    </location>
</feature>
<dbReference type="AlphaFoldDB" id="A0A133XM66"/>
<dbReference type="GO" id="GO:0004414">
    <property type="term" value="F:homoserine O-acetyltransferase activity"/>
    <property type="evidence" value="ECO:0007669"/>
    <property type="project" value="TreeGrafter"/>
</dbReference>
<dbReference type="GO" id="GO:0009086">
    <property type="term" value="P:methionine biosynthetic process"/>
    <property type="evidence" value="ECO:0007669"/>
    <property type="project" value="UniProtKB-KW"/>
</dbReference>
<accession>A0A133XM66</accession>
<keyword evidence="2" id="KW-0012">Acyltransferase</keyword>
<gene>
    <name evidence="5" type="ORF">AT959_02965</name>
</gene>
<comment type="caution">
    <text evidence="5">The sequence shown here is derived from an EMBL/GenBank/DDBJ whole genome shotgun (WGS) entry which is preliminary data.</text>
</comment>
<protein>
    <submittedName>
        <fullName evidence="5">Alpha/beta hydrolase</fullName>
    </submittedName>
</protein>
<dbReference type="GO" id="GO:0016787">
    <property type="term" value="F:hydrolase activity"/>
    <property type="evidence" value="ECO:0007669"/>
    <property type="project" value="UniProtKB-KW"/>
</dbReference>